<name>A0ABP4BJK3_9ACTN</name>
<accession>A0ABP4BJK3</accession>
<reference evidence="2" key="1">
    <citation type="journal article" date="2019" name="Int. J. Syst. Evol. Microbiol.">
        <title>The Global Catalogue of Microorganisms (GCM) 10K type strain sequencing project: providing services to taxonomists for standard genome sequencing and annotation.</title>
        <authorList>
            <consortium name="The Broad Institute Genomics Platform"/>
            <consortium name="The Broad Institute Genome Sequencing Center for Infectious Disease"/>
            <person name="Wu L."/>
            <person name="Ma J."/>
        </authorList>
    </citation>
    <scope>NUCLEOTIDE SEQUENCE [LARGE SCALE GENOMIC DNA]</scope>
    <source>
        <strain evidence="2">JCM 10696</strain>
    </source>
</reference>
<sequence length="333" mass="36370">MLLHACARVVEAARGGGADFGQSLREARRAIEAAGPEEAIAAAHLLVDASAEVMPQRGGWLAVLAGSLAEKGVDVDGIPVVERLSGIAAGAVTFAEAWGAGLPDPAQGPNQQIWERARQLMGERARVPMQCWYALPHFTKSAVTLLTYSPATRAAVRDRDEITDRAVEYCPDLEDVRDLRRMLDGEEFLILDRPTRQGWSVTIHGIGDNFQLHVLLAAVLAGRILPGAPPDPRWVRCSTTGDVEPGTPPVPDWWRLTDVHGERIRHEGMPADIPVFGESRVVVLDPPEPSHPRQPGRRFPLIRGSLVLDAAYHPEDLTAWWPALTPPHLTQPH</sequence>
<keyword evidence="2" id="KW-1185">Reference proteome</keyword>
<proteinExistence type="predicted"/>
<comment type="caution">
    <text evidence="1">The sequence shown here is derived from an EMBL/GenBank/DDBJ whole genome shotgun (WGS) entry which is preliminary data.</text>
</comment>
<organism evidence="1 2">
    <name type="scientific">Actinocorallia libanotica</name>
    <dbReference type="NCBI Taxonomy" id="46162"/>
    <lineage>
        <taxon>Bacteria</taxon>
        <taxon>Bacillati</taxon>
        <taxon>Actinomycetota</taxon>
        <taxon>Actinomycetes</taxon>
        <taxon>Streptosporangiales</taxon>
        <taxon>Thermomonosporaceae</taxon>
        <taxon>Actinocorallia</taxon>
    </lineage>
</organism>
<evidence type="ECO:0000313" key="2">
    <source>
        <dbReference type="Proteomes" id="UP001500665"/>
    </source>
</evidence>
<dbReference type="Proteomes" id="UP001500665">
    <property type="component" value="Unassembled WGS sequence"/>
</dbReference>
<gene>
    <name evidence="1" type="ORF">GCM10009550_26710</name>
</gene>
<evidence type="ECO:0000313" key="1">
    <source>
        <dbReference type="EMBL" id="GAA0949380.1"/>
    </source>
</evidence>
<dbReference type="EMBL" id="BAAAHH010000008">
    <property type="protein sequence ID" value="GAA0949380.1"/>
    <property type="molecule type" value="Genomic_DNA"/>
</dbReference>
<protein>
    <submittedName>
        <fullName evidence="1">Uncharacterized protein</fullName>
    </submittedName>
</protein>
<dbReference type="RefSeq" id="WP_344240404.1">
    <property type="nucleotide sequence ID" value="NZ_BAAAHH010000008.1"/>
</dbReference>